<dbReference type="AlphaFoldDB" id="A0A3G2R7N1"/>
<evidence type="ECO:0000313" key="2">
    <source>
        <dbReference type="Proteomes" id="UP000280960"/>
    </source>
</evidence>
<dbReference type="Proteomes" id="UP000280960">
    <property type="component" value="Chromosome"/>
</dbReference>
<organism evidence="1 2">
    <name type="scientific">Biomaibacter acetigenes</name>
    <dbReference type="NCBI Taxonomy" id="2316383"/>
    <lineage>
        <taxon>Bacteria</taxon>
        <taxon>Bacillati</taxon>
        <taxon>Bacillota</taxon>
        <taxon>Clostridia</taxon>
        <taxon>Thermosediminibacterales</taxon>
        <taxon>Tepidanaerobacteraceae</taxon>
        <taxon>Biomaibacter</taxon>
    </lineage>
</organism>
<evidence type="ECO:0000313" key="1">
    <source>
        <dbReference type="EMBL" id="AYO31446.1"/>
    </source>
</evidence>
<protein>
    <submittedName>
        <fullName evidence="1">Uncharacterized protein</fullName>
    </submittedName>
</protein>
<name>A0A3G2R7N1_9FIRM</name>
<proteinExistence type="predicted"/>
<dbReference type="EMBL" id="CP033169">
    <property type="protein sequence ID" value="AYO31446.1"/>
    <property type="molecule type" value="Genomic_DNA"/>
</dbReference>
<dbReference type="RefSeq" id="WP_122015261.1">
    <property type="nucleotide sequence ID" value="NZ_CP033169.1"/>
</dbReference>
<gene>
    <name evidence="1" type="ORF">D2962_13325</name>
</gene>
<sequence>MPNKILKKMPTKNETNNAARPEMITAIIKTNDIMNLKNRFLMILGVEKKPATTKDNGPKTCIVTPAEPEVKTAFGSLISQFKACGPYNKNIIKKSGTDMAPINEKEKKVLKIN</sequence>
<dbReference type="KEGG" id="bacg:D2962_13325"/>
<keyword evidence="2" id="KW-1185">Reference proteome</keyword>
<reference evidence="1 2" key="1">
    <citation type="submission" date="2018-10" db="EMBL/GenBank/DDBJ databases">
        <authorList>
            <person name="Zhang X."/>
        </authorList>
    </citation>
    <scope>NUCLEOTIDE SEQUENCE [LARGE SCALE GENOMIC DNA]</scope>
    <source>
        <strain evidence="1 2">SK-G1</strain>
    </source>
</reference>
<accession>A0A3G2R7N1</accession>